<feature type="domain" description="Gfo/Idh/MocA-like oxidoreductase N-terminal" evidence="7">
    <location>
        <begin position="51"/>
        <end position="181"/>
    </location>
</feature>
<dbReference type="EMBL" id="JAMFMA010000003">
    <property type="protein sequence ID" value="MCL6275216.1"/>
    <property type="molecule type" value="Genomic_DNA"/>
</dbReference>
<dbReference type="Pfam" id="PF21252">
    <property type="entry name" value="Glyco_hydro_109_C"/>
    <property type="match status" value="1"/>
</dbReference>
<protein>
    <submittedName>
        <fullName evidence="9">Gfo/Idh/MocA family oxidoreductase</fullName>
    </submittedName>
</protein>
<evidence type="ECO:0000259" key="7">
    <source>
        <dbReference type="Pfam" id="PF01408"/>
    </source>
</evidence>
<evidence type="ECO:0000313" key="9">
    <source>
        <dbReference type="EMBL" id="MCL6275216.1"/>
    </source>
</evidence>
<dbReference type="PROSITE" id="PS51318">
    <property type="entry name" value="TAT"/>
    <property type="match status" value="1"/>
</dbReference>
<evidence type="ECO:0000313" key="10">
    <source>
        <dbReference type="Proteomes" id="UP001203607"/>
    </source>
</evidence>
<dbReference type="Gene3D" id="3.40.50.720">
    <property type="entry name" value="NAD(P)-binding Rossmann-like Domain"/>
    <property type="match status" value="1"/>
</dbReference>
<dbReference type="SUPFAM" id="SSF51735">
    <property type="entry name" value="NAD(P)-binding Rossmann-fold domains"/>
    <property type="match status" value="1"/>
</dbReference>
<keyword evidence="10" id="KW-1185">Reference proteome</keyword>
<evidence type="ECO:0000259" key="8">
    <source>
        <dbReference type="Pfam" id="PF21252"/>
    </source>
</evidence>
<dbReference type="Gene3D" id="3.30.360.10">
    <property type="entry name" value="Dihydrodipicolinate Reductase, domain 2"/>
    <property type="match status" value="1"/>
</dbReference>
<keyword evidence="3" id="KW-0378">Hydrolase</keyword>
<comment type="cofactor">
    <cofactor evidence="1">
        <name>NAD(+)</name>
        <dbReference type="ChEBI" id="CHEBI:57540"/>
    </cofactor>
</comment>
<organism evidence="9 10">
    <name type="scientific">Flagellimonas spongiicola</name>
    <dbReference type="NCBI Taxonomy" id="2942208"/>
    <lineage>
        <taxon>Bacteria</taxon>
        <taxon>Pseudomonadati</taxon>
        <taxon>Bacteroidota</taxon>
        <taxon>Flavobacteriia</taxon>
        <taxon>Flavobacteriales</taxon>
        <taxon>Flavobacteriaceae</taxon>
        <taxon>Flagellimonas</taxon>
    </lineage>
</organism>
<comment type="caution">
    <text evidence="9">The sequence shown here is derived from an EMBL/GenBank/DDBJ whole genome shotgun (WGS) entry which is preliminary data.</text>
</comment>
<keyword evidence="5" id="KW-0326">Glycosidase</keyword>
<dbReference type="InterPro" id="IPR036291">
    <property type="entry name" value="NAD(P)-bd_dom_sf"/>
</dbReference>
<dbReference type="InterPro" id="IPR050463">
    <property type="entry name" value="Gfo/Idh/MocA_oxidrdct_glycsds"/>
</dbReference>
<evidence type="ECO:0000256" key="3">
    <source>
        <dbReference type="ARBA" id="ARBA00022801"/>
    </source>
</evidence>
<gene>
    <name evidence="9" type="ORF">M3P19_14440</name>
</gene>
<feature type="signal peptide" evidence="6">
    <location>
        <begin position="1"/>
        <end position="28"/>
    </location>
</feature>
<reference evidence="9 10" key="1">
    <citation type="submission" date="2022-05" db="EMBL/GenBank/DDBJ databases">
        <authorList>
            <person name="Park J.-S."/>
        </authorList>
    </citation>
    <scope>NUCLEOTIDE SEQUENCE [LARGE SCALE GENOMIC DNA]</scope>
    <source>
        <strain evidence="9 10">2012CJ35-5</strain>
    </source>
</reference>
<dbReference type="InterPro" id="IPR049303">
    <property type="entry name" value="Glyco_hydro_109_C"/>
</dbReference>
<keyword evidence="4" id="KW-0520">NAD</keyword>
<sequence length="462" mass="51820">MKNLDRRKFIKRTSMSAAAVALVPNEFAAMPSRPFQSTYMGDHAAPKLETIRAAFIGVGARGGTHLKFFAALEGTEVVAICDLYEDLVKQKVSWVREVAPKERHKNIAEYWGEEDLWKKMLQEVNPDVVFIATNWLNHAPMAIEAMNQGAHAFVEVPMAVTVDEMWAIVDASERTQKHCMMMENVNYGRDELLFLNMCRQGVIGDILHGEAAYIHELRFQMEEQKRGTGSWRTYHYAQRNGNLYPTHGLGPVAQYMNLGRTDDNFASIVSFSTPAMGRASYAAKNYDADHKWNKLDYKGGDLNTSIIKTTLGKTVMVQWDETSPRPYSRLNLIQGTKGALAGFPTRVALEGGVEGVTKDHHSWAQGDQLAAVYEKYDHPLYQRLNESTKNSGHGGMDGIMMYRIVECLQHGLPLDQNVYEGCFWSAVAPLSERSVASGGAPQNFPDFTRGSWKKTKPLEIIT</sequence>
<accession>A0ABT0PW59</accession>
<comment type="similarity">
    <text evidence="2">Belongs to the Gfo/Idh/MocA family. Glycosyl hydrolase 109 subfamily.</text>
</comment>
<evidence type="ECO:0000256" key="5">
    <source>
        <dbReference type="ARBA" id="ARBA00023295"/>
    </source>
</evidence>
<evidence type="ECO:0000256" key="1">
    <source>
        <dbReference type="ARBA" id="ARBA00001911"/>
    </source>
</evidence>
<evidence type="ECO:0000256" key="6">
    <source>
        <dbReference type="SAM" id="SignalP"/>
    </source>
</evidence>
<dbReference type="PANTHER" id="PTHR43818:SF1">
    <property type="entry name" value="GLYCOSYL HYDROLASE FAMILY 109 PROTEIN"/>
    <property type="match status" value="1"/>
</dbReference>
<dbReference type="InterPro" id="IPR006311">
    <property type="entry name" value="TAT_signal"/>
</dbReference>
<dbReference type="Pfam" id="PF01408">
    <property type="entry name" value="GFO_IDH_MocA"/>
    <property type="match status" value="1"/>
</dbReference>
<evidence type="ECO:0000256" key="4">
    <source>
        <dbReference type="ARBA" id="ARBA00023027"/>
    </source>
</evidence>
<dbReference type="RefSeq" id="WP_249658400.1">
    <property type="nucleotide sequence ID" value="NZ_JAMFMA010000003.1"/>
</dbReference>
<proteinExistence type="inferred from homology"/>
<keyword evidence="6" id="KW-0732">Signal</keyword>
<evidence type="ECO:0000256" key="2">
    <source>
        <dbReference type="ARBA" id="ARBA00009329"/>
    </source>
</evidence>
<dbReference type="InterPro" id="IPR000683">
    <property type="entry name" value="Gfo/Idh/MocA-like_OxRdtase_N"/>
</dbReference>
<dbReference type="Proteomes" id="UP001203607">
    <property type="component" value="Unassembled WGS sequence"/>
</dbReference>
<feature type="chain" id="PRO_5046427844" evidence="6">
    <location>
        <begin position="29"/>
        <end position="462"/>
    </location>
</feature>
<name>A0ABT0PW59_9FLAO</name>
<feature type="domain" description="Glycosyl hydrolase 109 C-terminal" evidence="8">
    <location>
        <begin position="192"/>
        <end position="365"/>
    </location>
</feature>
<dbReference type="PANTHER" id="PTHR43818">
    <property type="entry name" value="BCDNA.GH03377"/>
    <property type="match status" value="1"/>
</dbReference>